<dbReference type="EMBL" id="UINC01053800">
    <property type="protein sequence ID" value="SVB70767.1"/>
    <property type="molecule type" value="Genomic_DNA"/>
</dbReference>
<organism evidence="1">
    <name type="scientific">marine metagenome</name>
    <dbReference type="NCBI Taxonomy" id="408172"/>
    <lineage>
        <taxon>unclassified sequences</taxon>
        <taxon>metagenomes</taxon>
        <taxon>ecological metagenomes</taxon>
    </lineage>
</organism>
<reference evidence="1" key="1">
    <citation type="submission" date="2018-05" db="EMBL/GenBank/DDBJ databases">
        <authorList>
            <person name="Lanie J.A."/>
            <person name="Ng W.-L."/>
            <person name="Kazmierczak K.M."/>
            <person name="Andrzejewski T.M."/>
            <person name="Davidsen T.M."/>
            <person name="Wayne K.J."/>
            <person name="Tettelin H."/>
            <person name="Glass J.I."/>
            <person name="Rusch D."/>
            <person name="Podicherti R."/>
            <person name="Tsui H.-C.T."/>
            <person name="Winkler M.E."/>
        </authorList>
    </citation>
    <scope>NUCLEOTIDE SEQUENCE</scope>
</reference>
<name>A0A382G874_9ZZZZ</name>
<dbReference type="AlphaFoldDB" id="A0A382G874"/>
<proteinExistence type="predicted"/>
<evidence type="ECO:0000313" key="1">
    <source>
        <dbReference type="EMBL" id="SVB70767.1"/>
    </source>
</evidence>
<accession>A0A382G874</accession>
<protein>
    <submittedName>
        <fullName evidence="1">Uncharacterized protein</fullName>
    </submittedName>
</protein>
<sequence length="59" mass="6498">MDSPSFNFLFAMLSLQIVRTGMISALQFQSSKAIDLRGPVNNDAGKSCHMRLGLQILLN</sequence>
<gene>
    <name evidence="1" type="ORF">METZ01_LOCUS223621</name>
</gene>